<dbReference type="InterPro" id="IPR017946">
    <property type="entry name" value="PLC-like_Pdiesterase_TIM-brl"/>
</dbReference>
<dbReference type="Gene3D" id="3.20.20.190">
    <property type="entry name" value="Phosphatidylinositol (PI) phosphodiesterase"/>
    <property type="match status" value="1"/>
</dbReference>
<name>A0AAN6FBA3_9PEZI</name>
<sequence>MLARSLQMLLLLPAALRLAFAQTSNSSTACNNSPDLCQRAYNNITHLGAHDSPFVRDASTGYSLSGNQYYNTTVQLAAGVRLLSAQVQTNSSSGQLSVCHTSCSLLNAGTLRSWLQEVNTWLVANPNEVVTILLVNGASASATALAAEYEAAGITNIAYTPTRSSAIEQWPTLQTLINNGTRLLNFVATLTDNAGAPYLMNEFDYIFENSYQNTAPTDFSCTANRPDNVANNTSGALGAGMMPLMNHFLYANETLFEMPNTTYLATTNAPSGGVGNLGDAAAQCTSEYGRVPTFVLVDFFNVGPAISAVDRLNGVTAPVGRTGVSTAVASASSTSGAGIMSAGWGKGVVVMLCLTIWAIGGGF</sequence>
<evidence type="ECO:0000256" key="1">
    <source>
        <dbReference type="SAM" id="SignalP"/>
    </source>
</evidence>
<dbReference type="PANTHER" id="PTHR13593:SF80">
    <property type="entry name" value="PLC-LIKE PHOSPHODIESTERASE"/>
    <property type="match status" value="1"/>
</dbReference>
<organism evidence="2 3">
    <name type="scientific">Friedmanniomyces endolithicus</name>
    <dbReference type="NCBI Taxonomy" id="329885"/>
    <lineage>
        <taxon>Eukaryota</taxon>
        <taxon>Fungi</taxon>
        <taxon>Dikarya</taxon>
        <taxon>Ascomycota</taxon>
        <taxon>Pezizomycotina</taxon>
        <taxon>Dothideomycetes</taxon>
        <taxon>Dothideomycetidae</taxon>
        <taxon>Mycosphaerellales</taxon>
        <taxon>Teratosphaeriaceae</taxon>
        <taxon>Friedmanniomyces</taxon>
    </lineage>
</organism>
<evidence type="ECO:0000313" key="3">
    <source>
        <dbReference type="Proteomes" id="UP001168146"/>
    </source>
</evidence>
<dbReference type="PROSITE" id="PS51257">
    <property type="entry name" value="PROKAR_LIPOPROTEIN"/>
    <property type="match status" value="1"/>
</dbReference>
<dbReference type="SUPFAM" id="SSF51695">
    <property type="entry name" value="PLC-like phosphodiesterases"/>
    <property type="match status" value="1"/>
</dbReference>
<dbReference type="EMBL" id="JASUXU010000078">
    <property type="protein sequence ID" value="KAK0310172.1"/>
    <property type="molecule type" value="Genomic_DNA"/>
</dbReference>
<dbReference type="GO" id="GO:0008081">
    <property type="term" value="F:phosphoric diester hydrolase activity"/>
    <property type="evidence" value="ECO:0007669"/>
    <property type="project" value="InterPro"/>
</dbReference>
<protein>
    <recommendedName>
        <fullName evidence="4">Phosphatidylinositol-specific phospholipase C X domain-containing protein</fullName>
    </recommendedName>
</protein>
<reference evidence="2" key="1">
    <citation type="submission" date="2021-12" db="EMBL/GenBank/DDBJ databases">
        <title>Black yeast isolated from Biological Soil Crust.</title>
        <authorList>
            <person name="Kurbessoian T."/>
        </authorList>
    </citation>
    <scope>NUCLEOTIDE SEQUENCE</scope>
    <source>
        <strain evidence="2">CCFEE 5208</strain>
    </source>
</reference>
<feature type="chain" id="PRO_5043019025" description="Phosphatidylinositol-specific phospholipase C X domain-containing protein" evidence="1">
    <location>
        <begin position="22"/>
        <end position="363"/>
    </location>
</feature>
<dbReference type="Pfam" id="PF26146">
    <property type="entry name" value="PI-PLC_X"/>
    <property type="match status" value="1"/>
</dbReference>
<feature type="signal peptide" evidence="1">
    <location>
        <begin position="1"/>
        <end position="21"/>
    </location>
</feature>
<dbReference type="Proteomes" id="UP001168146">
    <property type="component" value="Unassembled WGS sequence"/>
</dbReference>
<dbReference type="AlphaFoldDB" id="A0AAN6FBA3"/>
<proteinExistence type="predicted"/>
<comment type="caution">
    <text evidence="2">The sequence shown here is derived from an EMBL/GenBank/DDBJ whole genome shotgun (WGS) entry which is preliminary data.</text>
</comment>
<accession>A0AAN6FBA3</accession>
<dbReference type="PANTHER" id="PTHR13593">
    <property type="match status" value="1"/>
</dbReference>
<gene>
    <name evidence="2" type="ORF">LTR82_014995</name>
</gene>
<dbReference type="GO" id="GO:0006629">
    <property type="term" value="P:lipid metabolic process"/>
    <property type="evidence" value="ECO:0007669"/>
    <property type="project" value="InterPro"/>
</dbReference>
<evidence type="ECO:0008006" key="4">
    <source>
        <dbReference type="Google" id="ProtNLM"/>
    </source>
</evidence>
<dbReference type="InterPro" id="IPR051057">
    <property type="entry name" value="PI-PLC_domain"/>
</dbReference>
<keyword evidence="1" id="KW-0732">Signal</keyword>
<evidence type="ECO:0000313" key="2">
    <source>
        <dbReference type="EMBL" id="KAK0310172.1"/>
    </source>
</evidence>